<dbReference type="CDD" id="cd01392">
    <property type="entry name" value="HTH_LacI"/>
    <property type="match status" value="1"/>
</dbReference>
<keyword evidence="2" id="KW-0238">DNA-binding</keyword>
<protein>
    <submittedName>
        <fullName evidence="5">Transcriptional regulator</fullName>
    </submittedName>
</protein>
<dbReference type="CDD" id="cd06267">
    <property type="entry name" value="PBP1_LacI_sugar_binding-like"/>
    <property type="match status" value="1"/>
</dbReference>
<dbReference type="Gene3D" id="1.10.260.40">
    <property type="entry name" value="lambda repressor-like DNA-binding domains"/>
    <property type="match status" value="1"/>
</dbReference>
<evidence type="ECO:0000259" key="4">
    <source>
        <dbReference type="PROSITE" id="PS50932"/>
    </source>
</evidence>
<dbReference type="EMBL" id="FLQR01000007">
    <property type="protein sequence ID" value="SBS72903.1"/>
    <property type="molecule type" value="Genomic_DNA"/>
</dbReference>
<dbReference type="InterPro" id="IPR046335">
    <property type="entry name" value="LacI/GalR-like_sensor"/>
</dbReference>
<name>A0A1Y5P2M0_9MICO</name>
<dbReference type="Gene3D" id="3.40.50.2300">
    <property type="match status" value="2"/>
</dbReference>
<dbReference type="InterPro" id="IPR000843">
    <property type="entry name" value="HTH_LacI"/>
</dbReference>
<dbReference type="InterPro" id="IPR010982">
    <property type="entry name" value="Lambda_DNA-bd_dom_sf"/>
</dbReference>
<dbReference type="Pfam" id="PF13377">
    <property type="entry name" value="Peripla_BP_3"/>
    <property type="match status" value="1"/>
</dbReference>
<sequence>MVGIGEVARSAGVSTATVSRALSGRGPVSATTRARVLAAADRLGYVVSAAASSLATGRMRNVGVLVPLLDRWFYAQVLSGIATRLSPEGYDLTLYNLPDDHAPRRDVLARSLRRNRVDAVIALSVFLDDDEVAELQRLGKPVIAIGRQSPQLVALTVDDRAVARLATEHLLELGHTAVAHIGESRDQQEEAHVPTLRRRGFEQAMADAGIPVREDLFEPADFTIDGGYQAAGRLLDRADRPTAIFAASDEMAFGAIFAARERGLRVPEDLSVVGVDGHEMSGFFALTTIDQFPHAQGERAAEAVLAVLDSGSEPEPASLAFELVVRTSTAPPA</sequence>
<dbReference type="AlphaFoldDB" id="A0A1Y5P2M0"/>
<dbReference type="GO" id="GO:0003700">
    <property type="term" value="F:DNA-binding transcription factor activity"/>
    <property type="evidence" value="ECO:0007669"/>
    <property type="project" value="TreeGrafter"/>
</dbReference>
<evidence type="ECO:0000313" key="5">
    <source>
        <dbReference type="EMBL" id="SBS72903.1"/>
    </source>
</evidence>
<proteinExistence type="predicted"/>
<dbReference type="PROSITE" id="PS50932">
    <property type="entry name" value="HTH_LACI_2"/>
    <property type="match status" value="1"/>
</dbReference>
<dbReference type="SUPFAM" id="SSF53822">
    <property type="entry name" value="Periplasmic binding protein-like I"/>
    <property type="match status" value="1"/>
</dbReference>
<dbReference type="GO" id="GO:0000976">
    <property type="term" value="F:transcription cis-regulatory region binding"/>
    <property type="evidence" value="ECO:0007669"/>
    <property type="project" value="TreeGrafter"/>
</dbReference>
<feature type="domain" description="HTH lacI-type" evidence="4">
    <location>
        <begin position="2"/>
        <end position="56"/>
    </location>
</feature>
<accession>A0A1Y5P2M0</accession>
<dbReference type="InterPro" id="IPR028082">
    <property type="entry name" value="Peripla_BP_I"/>
</dbReference>
<dbReference type="RefSeq" id="WP_295576224.1">
    <property type="nucleotide sequence ID" value="NZ_FLQR01000007.1"/>
</dbReference>
<dbReference type="Pfam" id="PF00356">
    <property type="entry name" value="LacI"/>
    <property type="match status" value="1"/>
</dbReference>
<evidence type="ECO:0000256" key="2">
    <source>
        <dbReference type="ARBA" id="ARBA00023125"/>
    </source>
</evidence>
<dbReference type="PROSITE" id="PS00356">
    <property type="entry name" value="HTH_LACI_1"/>
    <property type="match status" value="1"/>
</dbReference>
<evidence type="ECO:0000256" key="1">
    <source>
        <dbReference type="ARBA" id="ARBA00023015"/>
    </source>
</evidence>
<keyword evidence="1" id="KW-0805">Transcription regulation</keyword>
<organism evidence="5">
    <name type="scientific">uncultured Microbacterium sp</name>
    <dbReference type="NCBI Taxonomy" id="191216"/>
    <lineage>
        <taxon>Bacteria</taxon>
        <taxon>Bacillati</taxon>
        <taxon>Actinomycetota</taxon>
        <taxon>Actinomycetes</taxon>
        <taxon>Micrococcales</taxon>
        <taxon>Microbacteriaceae</taxon>
        <taxon>Microbacterium</taxon>
        <taxon>environmental samples</taxon>
    </lineage>
</organism>
<dbReference type="PANTHER" id="PTHR30146">
    <property type="entry name" value="LACI-RELATED TRANSCRIPTIONAL REPRESSOR"/>
    <property type="match status" value="1"/>
</dbReference>
<keyword evidence="3" id="KW-0804">Transcription</keyword>
<gene>
    <name evidence="5" type="ORF">MIPYR_30288</name>
</gene>
<evidence type="ECO:0000256" key="3">
    <source>
        <dbReference type="ARBA" id="ARBA00023163"/>
    </source>
</evidence>
<dbReference type="PANTHER" id="PTHR30146:SF109">
    <property type="entry name" value="HTH-TYPE TRANSCRIPTIONAL REGULATOR GALS"/>
    <property type="match status" value="1"/>
</dbReference>
<dbReference type="SMART" id="SM00354">
    <property type="entry name" value="HTH_LACI"/>
    <property type="match status" value="1"/>
</dbReference>
<dbReference type="SUPFAM" id="SSF47413">
    <property type="entry name" value="lambda repressor-like DNA-binding domains"/>
    <property type="match status" value="1"/>
</dbReference>
<reference evidence="5" key="1">
    <citation type="submission" date="2016-03" db="EMBL/GenBank/DDBJ databases">
        <authorList>
            <person name="Ploux O."/>
        </authorList>
    </citation>
    <scope>NUCLEOTIDE SEQUENCE</scope>
    <source>
        <strain evidence="5">UC1</strain>
    </source>
</reference>